<dbReference type="InterPro" id="IPR008927">
    <property type="entry name" value="6-PGluconate_DH-like_C_sf"/>
</dbReference>
<dbReference type="Gene3D" id="1.10.1040.50">
    <property type="match status" value="1"/>
</dbReference>
<dbReference type="Gene3D" id="3.40.50.720">
    <property type="entry name" value="NAD(P)-binding Rossmann-like Domain"/>
    <property type="match status" value="1"/>
</dbReference>
<dbReference type="OrthoDB" id="9771883at2"/>
<dbReference type="PANTHER" id="PTHR48075">
    <property type="entry name" value="3-HYDROXYACYL-COA DEHYDROGENASE FAMILY PROTEIN"/>
    <property type="match status" value="1"/>
</dbReference>
<evidence type="ECO:0000259" key="2">
    <source>
        <dbReference type="Pfam" id="PF00725"/>
    </source>
</evidence>
<feature type="domain" description="3-hydroxyacyl-CoA dehydrogenase NAD binding" evidence="3">
    <location>
        <begin position="2"/>
        <end position="181"/>
    </location>
</feature>
<gene>
    <name evidence="4" type="ORF">ES711_13045</name>
</gene>
<feature type="domain" description="3-hydroxyacyl-CoA dehydrogenase C-terminal" evidence="2">
    <location>
        <begin position="183"/>
        <end position="280"/>
    </location>
</feature>
<dbReference type="AlphaFoldDB" id="A0A5C7AG92"/>
<dbReference type="GO" id="GO:0016616">
    <property type="term" value="F:oxidoreductase activity, acting on the CH-OH group of donors, NAD or NADP as acceptor"/>
    <property type="evidence" value="ECO:0007669"/>
    <property type="project" value="InterPro"/>
</dbReference>
<evidence type="ECO:0000259" key="3">
    <source>
        <dbReference type="Pfam" id="PF02737"/>
    </source>
</evidence>
<dbReference type="FunFam" id="3.40.50.720:FF:000009">
    <property type="entry name" value="Fatty oxidation complex, alpha subunit"/>
    <property type="match status" value="1"/>
</dbReference>
<dbReference type="InterPro" id="IPR006176">
    <property type="entry name" value="3-OHacyl-CoA_DH_NAD-bd"/>
</dbReference>
<comment type="caution">
    <text evidence="4">The sequence shown here is derived from an EMBL/GenBank/DDBJ whole genome shotgun (WGS) entry which is preliminary data.</text>
</comment>
<dbReference type="SUPFAM" id="SSF51735">
    <property type="entry name" value="NAD(P)-binding Rossmann-fold domains"/>
    <property type="match status" value="1"/>
</dbReference>
<dbReference type="SUPFAM" id="SSF48179">
    <property type="entry name" value="6-phosphogluconate dehydrogenase C-terminal domain-like"/>
    <property type="match status" value="2"/>
</dbReference>
<dbReference type="GO" id="GO:0006631">
    <property type="term" value="P:fatty acid metabolic process"/>
    <property type="evidence" value="ECO:0007669"/>
    <property type="project" value="InterPro"/>
</dbReference>
<evidence type="ECO:0000313" key="5">
    <source>
        <dbReference type="Proteomes" id="UP000321734"/>
    </source>
</evidence>
<dbReference type="InterPro" id="IPR006180">
    <property type="entry name" value="3-OHacyl-CoA_DH_CS"/>
</dbReference>
<reference evidence="4 5" key="1">
    <citation type="submission" date="2019-08" db="EMBL/GenBank/DDBJ databases">
        <title>Genome sequence of Gelidibacter salicanalis IC162T.</title>
        <authorList>
            <person name="Bowman J.P."/>
        </authorList>
    </citation>
    <scope>NUCLEOTIDE SEQUENCE [LARGE SCALE GENOMIC DNA]</scope>
    <source>
        <strain evidence="4 5">IC162</strain>
    </source>
</reference>
<sequence length="393" mass="43815">MQVGIIGSGTMGSGIAQVAATSGCLVKLYDTNQDALDKAKHALENILSRLVTKGRIEESDKTRIQNNISYVDTLKDLSDSDVTIEAIVENLDIKKKVFSELETYVSDDCIIASNTSSLSIASIAASLKKPERCIGIHFFNPAPLMQLVEVIPAIQTSKEVIEKATKIISDWTKTVAVAKDTPGFIVNRVARPFYGEALRIYEEGIADFATIDKSLKSLGGFRMGPFELMDFIGNDVNYTVTETVFTAFYFDPRYKPAFTQKRFAEAGYLGRKSGRGYYKYDDKGALVAPISNVTLSAVEESQKAQQIFDRVLVMLINEAADALHMNVASAEDIDNAMTKGVNYPKGLLAWANEKGIDWCVSKMDELYNEYHEDRYRCSPILRRMSRQDLRFFD</sequence>
<dbReference type="Proteomes" id="UP000321734">
    <property type="component" value="Unassembled WGS sequence"/>
</dbReference>
<dbReference type="PROSITE" id="PS00067">
    <property type="entry name" value="3HCDH"/>
    <property type="match status" value="1"/>
</dbReference>
<name>A0A5C7AG92_9FLAO</name>
<dbReference type="EMBL" id="VORX01000006">
    <property type="protein sequence ID" value="TXE06909.1"/>
    <property type="molecule type" value="Genomic_DNA"/>
</dbReference>
<dbReference type="GO" id="GO:0070403">
    <property type="term" value="F:NAD+ binding"/>
    <property type="evidence" value="ECO:0007669"/>
    <property type="project" value="InterPro"/>
</dbReference>
<dbReference type="InterPro" id="IPR006108">
    <property type="entry name" value="3HC_DH_C"/>
</dbReference>
<proteinExistence type="predicted"/>
<dbReference type="PANTHER" id="PTHR48075:SF5">
    <property type="entry name" value="3-HYDROXYBUTYRYL-COA DEHYDROGENASE"/>
    <property type="match status" value="1"/>
</dbReference>
<evidence type="ECO:0000256" key="1">
    <source>
        <dbReference type="ARBA" id="ARBA00023002"/>
    </source>
</evidence>
<feature type="domain" description="3-hydroxyacyl-CoA dehydrogenase C-terminal" evidence="2">
    <location>
        <begin position="308"/>
        <end position="386"/>
    </location>
</feature>
<protein>
    <submittedName>
        <fullName evidence="4">3-hydroxybutyryl-CoA dehydrogenase</fullName>
    </submittedName>
</protein>
<evidence type="ECO:0000313" key="4">
    <source>
        <dbReference type="EMBL" id="TXE06909.1"/>
    </source>
</evidence>
<organism evidence="4 5">
    <name type="scientific">Gelidibacter salicanalis</name>
    <dbReference type="NCBI Taxonomy" id="291193"/>
    <lineage>
        <taxon>Bacteria</taxon>
        <taxon>Pseudomonadati</taxon>
        <taxon>Bacteroidota</taxon>
        <taxon>Flavobacteriia</taxon>
        <taxon>Flavobacteriales</taxon>
        <taxon>Flavobacteriaceae</taxon>
        <taxon>Gelidibacter</taxon>
    </lineage>
</organism>
<keyword evidence="5" id="KW-1185">Reference proteome</keyword>
<dbReference type="Pfam" id="PF02737">
    <property type="entry name" value="3HCDH_N"/>
    <property type="match status" value="1"/>
</dbReference>
<dbReference type="RefSeq" id="WP_146893781.1">
    <property type="nucleotide sequence ID" value="NZ_VORX01000006.1"/>
</dbReference>
<keyword evidence="1" id="KW-0560">Oxidoreductase</keyword>
<accession>A0A5C7AG92</accession>
<dbReference type="InterPro" id="IPR036291">
    <property type="entry name" value="NAD(P)-bd_dom_sf"/>
</dbReference>
<dbReference type="Pfam" id="PF00725">
    <property type="entry name" value="3HCDH"/>
    <property type="match status" value="2"/>
</dbReference>